<keyword evidence="3" id="KW-0998">Cell outer membrane</keyword>
<dbReference type="Pfam" id="PF25183">
    <property type="entry name" value="OMP_b-brl_4"/>
    <property type="match status" value="1"/>
</dbReference>
<dbReference type="InterPro" id="IPR013784">
    <property type="entry name" value="Carb-bd-like_fold"/>
</dbReference>
<evidence type="ECO:0000313" key="8">
    <source>
        <dbReference type="Proteomes" id="UP000076079"/>
    </source>
</evidence>
<dbReference type="EMBL" id="CP015136">
    <property type="protein sequence ID" value="AMY08584.1"/>
    <property type="molecule type" value="Genomic_DNA"/>
</dbReference>
<dbReference type="Proteomes" id="UP000076079">
    <property type="component" value="Chromosome"/>
</dbReference>
<dbReference type="InterPro" id="IPR057601">
    <property type="entry name" value="Oar-like_b-barrel"/>
</dbReference>
<reference evidence="8" key="2">
    <citation type="submission" date="2016-04" db="EMBL/GenBank/DDBJ databases">
        <title>First Complete Genome Sequence of a Subdivision 6 Acidobacterium.</title>
        <authorList>
            <person name="Huang S."/>
            <person name="Vieira S."/>
            <person name="Bunk B."/>
            <person name="Riedel T."/>
            <person name="Sproeer C."/>
            <person name="Overmann J."/>
        </authorList>
    </citation>
    <scope>NUCLEOTIDE SEQUENCE [LARGE SCALE GENOMIC DNA]</scope>
    <source>
        <strain evidence="8">DSM 100886 HEG_-6_39</strain>
    </source>
</reference>
<dbReference type="Pfam" id="PF13620">
    <property type="entry name" value="CarboxypepD_reg"/>
    <property type="match status" value="1"/>
</dbReference>
<dbReference type="KEGG" id="abac:LuPra_01788"/>
<proteinExistence type="predicted"/>
<dbReference type="InterPro" id="IPR012910">
    <property type="entry name" value="Plug_dom"/>
</dbReference>
<reference evidence="7 8" key="1">
    <citation type="journal article" date="2016" name="Genome Announc.">
        <title>First Complete Genome Sequence of a Subdivision 6 Acidobacterium Strain.</title>
        <authorList>
            <person name="Huang S."/>
            <person name="Vieira S."/>
            <person name="Bunk B."/>
            <person name="Riedel T."/>
            <person name="Sproer C."/>
            <person name="Overmann J."/>
        </authorList>
    </citation>
    <scope>NUCLEOTIDE SEQUENCE [LARGE SCALE GENOMIC DNA]</scope>
    <source>
        <strain evidence="8">DSM 100886 HEG_-6_39</strain>
    </source>
</reference>
<evidence type="ECO:0000256" key="2">
    <source>
        <dbReference type="ARBA" id="ARBA00023136"/>
    </source>
</evidence>
<evidence type="ECO:0000256" key="3">
    <source>
        <dbReference type="ARBA" id="ARBA00023237"/>
    </source>
</evidence>
<dbReference type="AlphaFoldDB" id="A0A143PLB3"/>
<sequence length="1091" mass="119049" precursor="true">MRQRAFARLVTVLCTLHLCAAMAFAQFDSATVLGFISDQTGAAMPGVTVTLSNPATGISTTAVSDERGQYQFLNVRIGTYSLKAELQGFTTAIAENFTVAVNARQRVDLALSVGGVGETVQVTGAARLLESESSDRGTVISREQIVNLPLNGRAYADLALLSPGVRKSSISTSRDASFNVNGLRSALNNFILDGVDNNSYGTSNQGFSNQVVQVSPDAVDEFKVQTNNFSAEFGRAGGAVINATFRSGTNQFRGAAWEFNRNTKLNATGFFKPSSGRKPEMNRNQFGGVFGGPIVRDRAFFFFNYEGFREVSKQLTFASIPTMEQRQGNLGIPVRNGLTGELYANGVVPQAAITDFAKKVLAGLPEPTRAGISNNFDSLPRREDFNDKVDIKFDQKLGAATTTFFRFSHRKVNNFEPSPIPGETSSPANNFVEVMNQQYAGGLTRVLSANSLFEVRVGVSRTDAGKSALGTGGPNMLEAYGITGLPTDTYFSGGLTQQSVSGWTAWGRQSSNPQFQNPLAVDVRANYSVIKGAHTLKTGYEYQHINTDVDDVHPKYGADGYSGQFSRPTTAAANAPIFNLADFLVGARNTYELVNPFVFALRQRMHFGYLQDDWKVAPNLTVNMGLRYEFGTPQWEGGNHLTNFDPATTTLLQATDGSIYDRTLVNPDRNNFAPRVGVAYSITPRTVIRSAYGMSYIHFNRLGGENLLSFNGPHVVPIAITQQPSQGACAPNQAPTACFRPTQQGYPEGLNVPENFNPLNGRVNHIPSDLSTGYVQSWHLTVQRELLSNLLVDVAYIGNKSDHLMILGDMNQARPNNPGENTVLQLRRPIPTYQFIQSAFDGGRADYRALQVKVERRWSDGLYLLNSFTWSRGRDNASGHLETANGDNSRVNYLDLESEFGLSGYNQPLNNTTSIVWELPFGAGRRWGNDLHPVVEAIAGGWRVTAINLMSSGLPVNLNYAPSVQFQVSGAPTYRPNISGEIYAAEDVQTIDNWFNRDNITVPTDPSQPFGNAPRNVAHGPGIYTLDLGLHKSFGLGIGQSRFEVRVEAFNVFNHTNLGAPNGTRSSTDFGTIRSLATTPRQIQLGARVTF</sequence>
<protein>
    <submittedName>
        <fullName evidence="7">Outer membrane receptor for ferrienterochelin and colicins</fullName>
    </submittedName>
</protein>
<dbReference type="SUPFAM" id="SSF49452">
    <property type="entry name" value="Starch-binding domain-like"/>
    <property type="match status" value="1"/>
</dbReference>
<gene>
    <name evidence="7" type="ORF">LuPra_01788</name>
</gene>
<feature type="signal peptide" evidence="4">
    <location>
        <begin position="1"/>
        <end position="25"/>
    </location>
</feature>
<comment type="subcellular location">
    <subcellularLocation>
        <location evidence="1">Cell outer membrane</location>
    </subcellularLocation>
</comment>
<evidence type="ECO:0000259" key="6">
    <source>
        <dbReference type="Pfam" id="PF25183"/>
    </source>
</evidence>
<dbReference type="GO" id="GO:0030246">
    <property type="term" value="F:carbohydrate binding"/>
    <property type="evidence" value="ECO:0007669"/>
    <property type="project" value="InterPro"/>
</dbReference>
<feature type="chain" id="PRO_5007511592" evidence="4">
    <location>
        <begin position="26"/>
        <end position="1091"/>
    </location>
</feature>
<dbReference type="Gene3D" id="2.60.40.1120">
    <property type="entry name" value="Carboxypeptidase-like, regulatory domain"/>
    <property type="match status" value="1"/>
</dbReference>
<dbReference type="InterPro" id="IPR036942">
    <property type="entry name" value="Beta-barrel_TonB_sf"/>
</dbReference>
<feature type="domain" description="TonB-dependent transporter Oar-like beta-barrel" evidence="6">
    <location>
        <begin position="245"/>
        <end position="1084"/>
    </location>
</feature>
<dbReference type="InterPro" id="IPR037066">
    <property type="entry name" value="Plug_dom_sf"/>
</dbReference>
<accession>A0A143PLB3</accession>
<dbReference type="OrthoDB" id="97893at2"/>
<dbReference type="Pfam" id="PF07715">
    <property type="entry name" value="Plug"/>
    <property type="match status" value="1"/>
</dbReference>
<dbReference type="STRING" id="1855912.LuPra_01788"/>
<keyword evidence="7" id="KW-0675">Receptor</keyword>
<evidence type="ECO:0000313" key="7">
    <source>
        <dbReference type="EMBL" id="AMY08584.1"/>
    </source>
</evidence>
<feature type="domain" description="TonB-dependent receptor plug" evidence="5">
    <location>
        <begin position="138"/>
        <end position="237"/>
    </location>
</feature>
<keyword evidence="2" id="KW-0472">Membrane</keyword>
<name>A0A143PLB3_LUTPR</name>
<evidence type="ECO:0000256" key="4">
    <source>
        <dbReference type="SAM" id="SignalP"/>
    </source>
</evidence>
<keyword evidence="4" id="KW-0732">Signal</keyword>
<dbReference type="Gene3D" id="2.40.170.20">
    <property type="entry name" value="TonB-dependent receptor, beta-barrel domain"/>
    <property type="match status" value="1"/>
</dbReference>
<evidence type="ECO:0000256" key="1">
    <source>
        <dbReference type="ARBA" id="ARBA00004442"/>
    </source>
</evidence>
<dbReference type="SUPFAM" id="SSF56935">
    <property type="entry name" value="Porins"/>
    <property type="match status" value="1"/>
</dbReference>
<dbReference type="GO" id="GO:0009279">
    <property type="term" value="C:cell outer membrane"/>
    <property type="evidence" value="ECO:0007669"/>
    <property type="project" value="UniProtKB-SubCell"/>
</dbReference>
<organism evidence="7 8">
    <name type="scientific">Luteitalea pratensis</name>
    <dbReference type="NCBI Taxonomy" id="1855912"/>
    <lineage>
        <taxon>Bacteria</taxon>
        <taxon>Pseudomonadati</taxon>
        <taxon>Acidobacteriota</taxon>
        <taxon>Vicinamibacteria</taxon>
        <taxon>Vicinamibacterales</taxon>
        <taxon>Vicinamibacteraceae</taxon>
        <taxon>Luteitalea</taxon>
    </lineage>
</organism>
<evidence type="ECO:0000259" key="5">
    <source>
        <dbReference type="Pfam" id="PF07715"/>
    </source>
</evidence>
<keyword evidence="8" id="KW-1185">Reference proteome</keyword>
<dbReference type="Gene3D" id="2.170.130.10">
    <property type="entry name" value="TonB-dependent receptor, plug domain"/>
    <property type="match status" value="1"/>
</dbReference>